<protein>
    <recommendedName>
        <fullName evidence="4">Chromatin modification-related protein EAF3</fullName>
    </recommendedName>
    <alternativeName>
        <fullName evidence="12">Chromatin modification-related protein eaf3</fullName>
    </alternativeName>
</protein>
<dbReference type="EMBL" id="WOWK01000038">
    <property type="protein sequence ID" value="KAF0325190.1"/>
    <property type="molecule type" value="Genomic_DNA"/>
</dbReference>
<evidence type="ECO:0000259" key="14">
    <source>
        <dbReference type="SMART" id="SM00298"/>
    </source>
</evidence>
<dbReference type="CDD" id="cd18983">
    <property type="entry name" value="CBD_MSL3_like"/>
    <property type="match status" value="1"/>
</dbReference>
<feature type="domain" description="Chromo" evidence="14">
    <location>
        <begin position="25"/>
        <end position="76"/>
    </location>
</feature>
<dbReference type="InterPro" id="IPR008676">
    <property type="entry name" value="MRG"/>
</dbReference>
<dbReference type="InterPro" id="IPR026541">
    <property type="entry name" value="MRG_dom"/>
</dbReference>
<dbReference type="InterPro" id="IPR038217">
    <property type="entry name" value="MRG_C_sf"/>
</dbReference>
<feature type="region of interest" description="Disordered" evidence="13">
    <location>
        <begin position="587"/>
        <end position="629"/>
    </location>
</feature>
<feature type="region of interest" description="Disordered" evidence="13">
    <location>
        <begin position="377"/>
        <end position="409"/>
    </location>
</feature>
<evidence type="ECO:0000256" key="9">
    <source>
        <dbReference type="ARBA" id="ARBA00023204"/>
    </source>
</evidence>
<feature type="region of interest" description="Disordered" evidence="13">
    <location>
        <begin position="210"/>
        <end position="243"/>
    </location>
</feature>
<feature type="compositionally biased region" description="Acidic residues" evidence="13">
    <location>
        <begin position="210"/>
        <end position="222"/>
    </location>
</feature>
<dbReference type="InterPro" id="IPR053820">
    <property type="entry name" value="MSL3_chromo-like"/>
</dbReference>
<organism evidence="15 16">
    <name type="scientific">Colletotrichum asianum</name>
    <dbReference type="NCBI Taxonomy" id="702518"/>
    <lineage>
        <taxon>Eukaryota</taxon>
        <taxon>Fungi</taxon>
        <taxon>Dikarya</taxon>
        <taxon>Ascomycota</taxon>
        <taxon>Pezizomycotina</taxon>
        <taxon>Sordariomycetes</taxon>
        <taxon>Hypocreomycetidae</taxon>
        <taxon>Glomerellales</taxon>
        <taxon>Glomerellaceae</taxon>
        <taxon>Colletotrichum</taxon>
        <taxon>Colletotrichum gloeosporioides species complex</taxon>
    </lineage>
</organism>
<dbReference type="Proteomes" id="UP000434172">
    <property type="component" value="Unassembled WGS sequence"/>
</dbReference>
<evidence type="ECO:0000256" key="8">
    <source>
        <dbReference type="ARBA" id="ARBA00023163"/>
    </source>
</evidence>
<dbReference type="SUPFAM" id="SSF54160">
    <property type="entry name" value="Chromo domain-like"/>
    <property type="match status" value="1"/>
</dbReference>
<dbReference type="PANTHER" id="PTHR10880:SF15">
    <property type="entry name" value="MSL COMPLEX SUBUNIT 3"/>
    <property type="match status" value="1"/>
</dbReference>
<dbReference type="Pfam" id="PF05712">
    <property type="entry name" value="MRG"/>
    <property type="match status" value="1"/>
</dbReference>
<keyword evidence="10" id="KW-0539">Nucleus</keyword>
<dbReference type="AlphaFoldDB" id="A0A8H3WF82"/>
<dbReference type="Pfam" id="PF22732">
    <property type="entry name" value="MSL3_chromo-like"/>
    <property type="match status" value="1"/>
</dbReference>
<evidence type="ECO:0000313" key="15">
    <source>
        <dbReference type="EMBL" id="KAF0325190.1"/>
    </source>
</evidence>
<evidence type="ECO:0000256" key="5">
    <source>
        <dbReference type="ARBA" id="ARBA00022763"/>
    </source>
</evidence>
<dbReference type="Gene3D" id="1.10.274.30">
    <property type="entry name" value="MRG domain"/>
    <property type="match status" value="1"/>
</dbReference>
<name>A0A8H3WF82_9PEZI</name>
<dbReference type="FunFam" id="2.30.30.140:FF:000149">
    <property type="entry name" value="WGS project CABT00000000 data, contig 2.3"/>
    <property type="match status" value="1"/>
</dbReference>
<gene>
    <name evidence="15" type="ORF">GQ607_007517</name>
</gene>
<evidence type="ECO:0000256" key="13">
    <source>
        <dbReference type="SAM" id="MobiDB-lite"/>
    </source>
</evidence>
<reference evidence="15 16" key="1">
    <citation type="submission" date="2019-12" db="EMBL/GenBank/DDBJ databases">
        <title>A genome sequence resource for the geographically widespread anthracnose pathogen Colletotrichum asianum.</title>
        <authorList>
            <person name="Meng Y."/>
        </authorList>
    </citation>
    <scope>NUCLEOTIDE SEQUENCE [LARGE SCALE GENOMIC DNA]</scope>
    <source>
        <strain evidence="15 16">ICMP 18580</strain>
    </source>
</reference>
<dbReference type="InterPro" id="IPR016197">
    <property type="entry name" value="Chromo-like_dom_sf"/>
</dbReference>
<feature type="region of interest" description="Disordered" evidence="13">
    <location>
        <begin position="84"/>
        <end position="144"/>
    </location>
</feature>
<feature type="compositionally biased region" description="Acidic residues" evidence="13">
    <location>
        <begin position="167"/>
        <end position="177"/>
    </location>
</feature>
<dbReference type="PANTHER" id="PTHR10880">
    <property type="entry name" value="MORTALITY FACTOR 4-LIKE PROTEIN"/>
    <property type="match status" value="1"/>
</dbReference>
<evidence type="ECO:0000256" key="1">
    <source>
        <dbReference type="ARBA" id="ARBA00004123"/>
    </source>
</evidence>
<dbReference type="GO" id="GO:0035267">
    <property type="term" value="C:NuA4 histone acetyltransferase complex"/>
    <property type="evidence" value="ECO:0007669"/>
    <property type="project" value="TreeGrafter"/>
</dbReference>
<feature type="region of interest" description="Disordered" evidence="13">
    <location>
        <begin position="327"/>
        <end position="354"/>
    </location>
</feature>
<keyword evidence="8" id="KW-0804">Transcription</keyword>
<evidence type="ECO:0000256" key="7">
    <source>
        <dbReference type="ARBA" id="ARBA00023015"/>
    </source>
</evidence>
<dbReference type="FunFam" id="1.10.274.30:FF:000004">
    <property type="entry name" value="Putative Chromatin modification-related protein eaf3"/>
    <property type="match status" value="1"/>
</dbReference>
<dbReference type="GO" id="GO:0006338">
    <property type="term" value="P:chromatin remodeling"/>
    <property type="evidence" value="ECO:0007669"/>
    <property type="project" value="UniProtKB-ARBA"/>
</dbReference>
<dbReference type="PROSITE" id="PS51640">
    <property type="entry name" value="MRG"/>
    <property type="match status" value="1"/>
</dbReference>
<evidence type="ECO:0000256" key="4">
    <source>
        <dbReference type="ARBA" id="ARBA00018505"/>
    </source>
</evidence>
<evidence type="ECO:0000256" key="10">
    <source>
        <dbReference type="ARBA" id="ARBA00023242"/>
    </source>
</evidence>
<feature type="region of interest" description="Disordered" evidence="13">
    <location>
        <begin position="161"/>
        <end position="189"/>
    </location>
</feature>
<feature type="compositionally biased region" description="Basic and acidic residues" evidence="13">
    <location>
        <begin position="550"/>
        <end position="566"/>
    </location>
</feature>
<evidence type="ECO:0000256" key="3">
    <source>
        <dbReference type="ARBA" id="ARBA00011353"/>
    </source>
</evidence>
<feature type="region of interest" description="Disordered" evidence="13">
    <location>
        <begin position="539"/>
        <end position="566"/>
    </location>
</feature>
<evidence type="ECO:0000256" key="6">
    <source>
        <dbReference type="ARBA" id="ARBA00022853"/>
    </source>
</evidence>
<comment type="similarity">
    <text evidence="2">Belongs to the MRG family.</text>
</comment>
<dbReference type="GO" id="GO:0032221">
    <property type="term" value="C:Rpd3S complex"/>
    <property type="evidence" value="ECO:0007669"/>
    <property type="project" value="TreeGrafter"/>
</dbReference>
<keyword evidence="5" id="KW-0227">DNA damage</keyword>
<dbReference type="GO" id="GO:0006355">
    <property type="term" value="P:regulation of DNA-templated transcription"/>
    <property type="evidence" value="ECO:0007669"/>
    <property type="project" value="InterPro"/>
</dbReference>
<keyword evidence="9" id="KW-0234">DNA repair</keyword>
<keyword evidence="6" id="KW-0156">Chromatin regulator</keyword>
<feature type="compositionally biased region" description="Basic and acidic residues" evidence="13">
    <location>
        <begin position="231"/>
        <end position="243"/>
    </location>
</feature>
<dbReference type="SMART" id="SM00298">
    <property type="entry name" value="CHROMO"/>
    <property type="match status" value="1"/>
</dbReference>
<proteinExistence type="inferred from homology"/>
<dbReference type="Gene3D" id="2.30.30.140">
    <property type="match status" value="1"/>
</dbReference>
<keyword evidence="7" id="KW-0805">Transcription regulation</keyword>
<evidence type="ECO:0000313" key="16">
    <source>
        <dbReference type="Proteomes" id="UP000434172"/>
    </source>
</evidence>
<comment type="function">
    <text evidence="11">Involved in deacetylation of histones, chromatin assembly and chromosome segregation. May act as a transcriptional oscillator, directing histone deacetylases to specific chromosomal domains. Component of the NuA4 histone acetyltransferase complex which is involved in transcriptional activation of selected genes principally by acetylation of nucleosomal histone H4 and H2A. The NuA4 complex is also involved in DNA repair.</text>
</comment>
<feature type="compositionally biased region" description="Polar residues" evidence="13">
    <location>
        <begin position="386"/>
        <end position="395"/>
    </location>
</feature>
<accession>A0A8H3WF82</accession>
<evidence type="ECO:0000256" key="2">
    <source>
        <dbReference type="ARBA" id="ARBA00009093"/>
    </source>
</evidence>
<comment type="subcellular location">
    <subcellularLocation>
        <location evidence="1">Nucleus</location>
    </subcellularLocation>
</comment>
<dbReference type="OrthoDB" id="124855at2759"/>
<sequence length="874" mass="100296">MAPARQPPQPFAKDEKVLCFHGEMLYEAKILDIQNAESGEGFQYRIHYKGWKNTWDDWVSIDRIRKFTEENKELASQLHAQMKDLRQKSSAKAPKKGARANGTDSARGSEERTAGVAASGRGPRRARDFDLEQQRNPHIREPSPEVFARFSTYYRAPVMAGQQQVVEENENEGEEKDYDYRRPESSTDEEDYVYRRQQWLVGAGSPSISEDDWVGYSEDGEAESSQPAGLRDGENDTSSHFEIDPHDLLRELEGRNYRVADEYSGYDGVDENVLRLAAVQDDYYDGDCEDNESWWYDDIDDNEVLDDNAYRHDEFLKRWGAVDWHQEPRQREDAPISPRTRAGTPGSPASVVNDWNDLSDSSDPSVEFLFECQAWDSSTNSSGSSIDTQLSSFSDTSKRERSESLEALQDSVQVDSLRRAVIHRESNKRKREDSVEFLFEFERNQFAQHVLRGWFRTGFDALAGTTQERTCPSHISHLRSLYSPQPHLTSPKPQTTLVLLPGLSQQHNLPPRLSAACCFLLHSPSIFNTFPISHIMATGATSKRRTRKPRSVDATRRRARDTKNTSWKEPRLAADYLCQPAPRTKTYVTKDGRTNFDGRYALKPKPRKREQPVRQKRGANSPPDKPKEEVISEHYDLATPRLPETVCWTTGNWDKSHGQEPSGCGILFSVFHVAIARLHLVKILIGLQEDSFHARPSIKLPIPDHIKAMLVDDWENITKNNQLVPLPHPHPVDEILNDYLAFEKPNREDGSANMDILEEVLAGLREYFEKSLSRILLYRFERPQYHEIRKEWEKAGENDKNKSVCDTYGSEHLCRLMVSLPELVAQTNMDSQSVGRLREELSKFTVWLGKHAKNYFVSEYETPSQEYIDKARGF</sequence>
<dbReference type="InterPro" id="IPR000953">
    <property type="entry name" value="Chromo/chromo_shadow_dom"/>
</dbReference>
<comment type="subunit">
    <text evidence="3">Component of the NuA4 histone acetyltransferase complex.</text>
</comment>
<comment type="caution">
    <text evidence="15">The sequence shown here is derived from an EMBL/GenBank/DDBJ whole genome shotgun (WGS) entry which is preliminary data.</text>
</comment>
<evidence type="ECO:0000256" key="12">
    <source>
        <dbReference type="ARBA" id="ARBA00072864"/>
    </source>
</evidence>
<dbReference type="GO" id="GO:0006281">
    <property type="term" value="P:DNA repair"/>
    <property type="evidence" value="ECO:0007669"/>
    <property type="project" value="UniProtKB-KW"/>
</dbReference>
<evidence type="ECO:0000256" key="11">
    <source>
        <dbReference type="ARBA" id="ARBA00057322"/>
    </source>
</evidence>
<feature type="compositionally biased region" description="Basic and acidic residues" evidence="13">
    <location>
        <begin position="125"/>
        <end position="143"/>
    </location>
</feature>
<keyword evidence="16" id="KW-1185">Reference proteome</keyword>